<dbReference type="OrthoDB" id="7864403at2"/>
<keyword evidence="3" id="KW-1185">Reference proteome</keyword>
<evidence type="ECO:0000256" key="1">
    <source>
        <dbReference type="SAM" id="Phobius"/>
    </source>
</evidence>
<keyword evidence="1" id="KW-0812">Transmembrane</keyword>
<feature type="transmembrane region" description="Helical" evidence="1">
    <location>
        <begin position="15"/>
        <end position="34"/>
    </location>
</feature>
<dbReference type="AlphaFoldDB" id="A0A2I7N4B5"/>
<protein>
    <submittedName>
        <fullName evidence="2">Uncharacterized protein</fullName>
    </submittedName>
</protein>
<evidence type="ECO:0000313" key="2">
    <source>
        <dbReference type="EMBL" id="AUR51310.1"/>
    </source>
</evidence>
<evidence type="ECO:0000313" key="3">
    <source>
        <dbReference type="Proteomes" id="UP000236655"/>
    </source>
</evidence>
<keyword evidence="1" id="KW-0472">Membrane</keyword>
<sequence length="140" mass="15643">MNNQQKDIYTLPSRVLLGVGICDLLRGIAHTFLLNYSASHVAKFDLATVPMDQIFMLGVFGMSNFVTGFINILVAIKAREISPQVLLLIPLAYLIGLVGVRLNGIHADATFNGRYMMFVYFAICGLTYLIFLIQKRKIKV</sequence>
<gene>
    <name evidence="2" type="ORF">CUN60_03005</name>
</gene>
<dbReference type="EMBL" id="CP024847">
    <property type="protein sequence ID" value="AUR51310.1"/>
    <property type="molecule type" value="Genomic_DNA"/>
</dbReference>
<feature type="transmembrane region" description="Helical" evidence="1">
    <location>
        <begin position="115"/>
        <end position="133"/>
    </location>
</feature>
<dbReference type="RefSeq" id="WP_102950610.1">
    <property type="nucleotide sequence ID" value="NZ_CP024847.1"/>
</dbReference>
<reference evidence="3" key="1">
    <citation type="submission" date="2017-11" db="EMBL/GenBank/DDBJ databases">
        <authorList>
            <person name="Chan K.G."/>
            <person name="Lee L.S."/>
        </authorList>
    </citation>
    <scope>NUCLEOTIDE SEQUENCE [LARGE SCALE GENOMIC DNA]</scope>
    <source>
        <strain evidence="3">DSM 100970</strain>
    </source>
</reference>
<feature type="transmembrane region" description="Helical" evidence="1">
    <location>
        <begin position="85"/>
        <end position="103"/>
    </location>
</feature>
<accession>A0A2I7N4B5</accession>
<organism evidence="2 3">
    <name type="scientific">Aquella oligotrophica</name>
    <dbReference type="NCBI Taxonomy" id="2067065"/>
    <lineage>
        <taxon>Bacteria</taxon>
        <taxon>Pseudomonadati</taxon>
        <taxon>Pseudomonadota</taxon>
        <taxon>Betaproteobacteria</taxon>
        <taxon>Neisseriales</taxon>
        <taxon>Neisseriaceae</taxon>
        <taxon>Aquella</taxon>
    </lineage>
</organism>
<dbReference type="KEGG" id="nba:CUN60_03005"/>
<keyword evidence="1" id="KW-1133">Transmembrane helix</keyword>
<feature type="transmembrane region" description="Helical" evidence="1">
    <location>
        <begin position="54"/>
        <end position="73"/>
    </location>
</feature>
<dbReference type="Proteomes" id="UP000236655">
    <property type="component" value="Chromosome"/>
</dbReference>
<proteinExistence type="predicted"/>
<name>A0A2I7N4B5_9NEIS</name>